<protein>
    <submittedName>
        <fullName evidence="2">Uncharacterized protein</fullName>
    </submittedName>
</protein>
<organism evidence="2">
    <name type="scientific">Elizabethkingia anophelis</name>
    <dbReference type="NCBI Taxonomy" id="1117645"/>
    <lineage>
        <taxon>Bacteria</taxon>
        <taxon>Pseudomonadati</taxon>
        <taxon>Bacteroidota</taxon>
        <taxon>Flavobacteriia</taxon>
        <taxon>Flavobacteriales</taxon>
        <taxon>Weeksellaceae</taxon>
        <taxon>Elizabethkingia</taxon>
    </lineage>
</organism>
<evidence type="ECO:0000313" key="1">
    <source>
        <dbReference type="EMBL" id="AQX52538.1"/>
    </source>
</evidence>
<dbReference type="Proteomes" id="UP000254876">
    <property type="component" value="Unassembled WGS sequence"/>
</dbReference>
<dbReference type="RefSeq" id="WP_078677340.1">
    <property type="nucleotide sequence ID" value="NZ_CP014339.1"/>
</dbReference>
<reference evidence="1 4" key="1">
    <citation type="submission" date="2016-02" db="EMBL/GenBank/DDBJ databases">
        <authorList>
            <person name="Nicholson A.C."/>
            <person name="Humrighouse B.W."/>
            <person name="Loparev V."/>
            <person name="Emery B."/>
            <person name="Graziano J."/>
            <person name="McQuiston J.R."/>
        </authorList>
    </citation>
    <scope>NUCLEOTIDE SEQUENCE [LARGE SCALE GENOMIC DNA]</scope>
    <source>
        <strain evidence="1 4">E6809</strain>
    </source>
</reference>
<evidence type="ECO:0000313" key="5">
    <source>
        <dbReference type="Proteomes" id="UP000254876"/>
    </source>
</evidence>
<dbReference type="AlphaFoldDB" id="A0A494J2E5"/>
<proteinExistence type="predicted"/>
<sequence length="102" mass="11437">MRRILTTEIDKEKCNAAALGLFNASVSADEGNKRGILKYGEVGFAVYNNNEQVTKALFGDLETKNGYQKAKKTVEFYKKFKIGGESAKYRIAKAKSRYGKEE</sequence>
<dbReference type="EMBL" id="UFYD01000001">
    <property type="protein sequence ID" value="STC97762.1"/>
    <property type="molecule type" value="Genomic_DNA"/>
</dbReference>
<dbReference type="EMBL" id="CP014339">
    <property type="protein sequence ID" value="AQX52538.1"/>
    <property type="molecule type" value="Genomic_DNA"/>
</dbReference>
<accession>A0A494J2E5</accession>
<dbReference type="EMBL" id="MAHS01000013">
    <property type="protein sequence ID" value="OPB47409.1"/>
    <property type="molecule type" value="Genomic_DNA"/>
</dbReference>
<reference evidence="2" key="2">
    <citation type="submission" date="2016-06" db="EMBL/GenBank/DDBJ databases">
        <authorList>
            <person name="Nicholson A.C."/>
        </authorList>
    </citation>
    <scope>NUCLEOTIDE SEQUENCE [LARGE SCALE GENOMIC DNA]</scope>
    <source>
        <strain evidence="2">E6809</strain>
    </source>
</reference>
<evidence type="ECO:0000313" key="4">
    <source>
        <dbReference type="Proteomes" id="UP000189738"/>
    </source>
</evidence>
<gene>
    <name evidence="1" type="ORF">AYC66_18450</name>
    <name evidence="2" type="ORF">BAY09_07080</name>
    <name evidence="3" type="ORF">NCTC10588_00976</name>
</gene>
<reference evidence="3 5" key="3">
    <citation type="submission" date="2018-06" db="EMBL/GenBank/DDBJ databases">
        <authorList>
            <consortium name="Pathogen Informatics"/>
            <person name="Doyle S."/>
        </authorList>
    </citation>
    <scope>NUCLEOTIDE SEQUENCE [LARGE SCALE GENOMIC DNA]</scope>
    <source>
        <strain evidence="3 5">NCTC10588</strain>
    </source>
</reference>
<evidence type="ECO:0000313" key="3">
    <source>
        <dbReference type="EMBL" id="STC97762.1"/>
    </source>
</evidence>
<evidence type="ECO:0000313" key="2">
    <source>
        <dbReference type="EMBL" id="OPB47409.1"/>
    </source>
</evidence>
<dbReference type="Proteomes" id="UP000189738">
    <property type="component" value="Chromosome"/>
</dbReference>
<name>A0A494J2E5_9FLAO</name>